<keyword evidence="4" id="KW-0804">Transcription</keyword>
<keyword evidence="3" id="KW-0238">DNA-binding</keyword>
<dbReference type="PROSITE" id="PS50931">
    <property type="entry name" value="HTH_LYSR"/>
    <property type="match status" value="1"/>
</dbReference>
<dbReference type="RefSeq" id="WP_341373801.1">
    <property type="nucleotide sequence ID" value="NZ_JBBUTF010000006.1"/>
</dbReference>
<evidence type="ECO:0000256" key="1">
    <source>
        <dbReference type="ARBA" id="ARBA00009437"/>
    </source>
</evidence>
<dbReference type="SUPFAM" id="SSF46785">
    <property type="entry name" value="Winged helix' DNA-binding domain"/>
    <property type="match status" value="1"/>
</dbReference>
<dbReference type="InterPro" id="IPR036390">
    <property type="entry name" value="WH_DNA-bd_sf"/>
</dbReference>
<keyword evidence="2" id="KW-0805">Transcription regulation</keyword>
<dbReference type="InterPro" id="IPR050950">
    <property type="entry name" value="HTH-type_LysR_regulators"/>
</dbReference>
<dbReference type="PANTHER" id="PTHR30419:SF30">
    <property type="entry name" value="LYSR FAMILY TRANSCRIPTIONAL REGULATOR"/>
    <property type="match status" value="1"/>
</dbReference>
<dbReference type="Gene3D" id="1.10.10.10">
    <property type="entry name" value="Winged helix-like DNA-binding domain superfamily/Winged helix DNA-binding domain"/>
    <property type="match status" value="1"/>
</dbReference>
<accession>A0ABU9B808</accession>
<gene>
    <name evidence="7" type="ORF">AACH11_08595</name>
</gene>
<keyword evidence="8" id="KW-1185">Reference proteome</keyword>
<proteinExistence type="inferred from homology"/>
<evidence type="ECO:0000256" key="5">
    <source>
        <dbReference type="SAM" id="MobiDB-lite"/>
    </source>
</evidence>
<dbReference type="InterPro" id="IPR036388">
    <property type="entry name" value="WH-like_DNA-bd_sf"/>
</dbReference>
<evidence type="ECO:0000256" key="3">
    <source>
        <dbReference type="ARBA" id="ARBA00023125"/>
    </source>
</evidence>
<comment type="similarity">
    <text evidence="1">Belongs to the LysR transcriptional regulatory family.</text>
</comment>
<organism evidence="7 8">
    <name type="scientific">Pseudaquabacterium rugosum</name>
    <dbReference type="NCBI Taxonomy" id="2984194"/>
    <lineage>
        <taxon>Bacteria</taxon>
        <taxon>Pseudomonadati</taxon>
        <taxon>Pseudomonadota</taxon>
        <taxon>Betaproteobacteria</taxon>
        <taxon>Burkholderiales</taxon>
        <taxon>Sphaerotilaceae</taxon>
        <taxon>Pseudaquabacterium</taxon>
    </lineage>
</organism>
<evidence type="ECO:0000259" key="6">
    <source>
        <dbReference type="PROSITE" id="PS50931"/>
    </source>
</evidence>
<dbReference type="PANTHER" id="PTHR30419">
    <property type="entry name" value="HTH-TYPE TRANSCRIPTIONAL REGULATOR YBHD"/>
    <property type="match status" value="1"/>
</dbReference>
<dbReference type="Pfam" id="PF00126">
    <property type="entry name" value="HTH_1"/>
    <property type="match status" value="1"/>
</dbReference>
<evidence type="ECO:0000313" key="8">
    <source>
        <dbReference type="Proteomes" id="UP001368500"/>
    </source>
</evidence>
<dbReference type="InterPro" id="IPR000847">
    <property type="entry name" value="LysR_HTH_N"/>
</dbReference>
<reference evidence="7 8" key="1">
    <citation type="submission" date="2024-04" db="EMBL/GenBank/DDBJ databases">
        <title>Novel species of the genus Ideonella isolated from streams.</title>
        <authorList>
            <person name="Lu H."/>
        </authorList>
    </citation>
    <scope>NUCLEOTIDE SEQUENCE [LARGE SCALE GENOMIC DNA]</scope>
    <source>
        <strain evidence="7 8">BYS139W</strain>
    </source>
</reference>
<dbReference type="Proteomes" id="UP001368500">
    <property type="component" value="Unassembled WGS sequence"/>
</dbReference>
<name>A0ABU9B808_9BURK</name>
<dbReference type="Gene3D" id="3.40.190.290">
    <property type="match status" value="1"/>
</dbReference>
<feature type="domain" description="HTH lysR-type" evidence="6">
    <location>
        <begin position="6"/>
        <end position="63"/>
    </location>
</feature>
<dbReference type="SUPFAM" id="SSF53850">
    <property type="entry name" value="Periplasmic binding protein-like II"/>
    <property type="match status" value="1"/>
</dbReference>
<evidence type="ECO:0000256" key="2">
    <source>
        <dbReference type="ARBA" id="ARBA00023015"/>
    </source>
</evidence>
<comment type="caution">
    <text evidence="7">The sequence shown here is derived from an EMBL/GenBank/DDBJ whole genome shotgun (WGS) entry which is preliminary data.</text>
</comment>
<dbReference type="InterPro" id="IPR005119">
    <property type="entry name" value="LysR_subst-bd"/>
</dbReference>
<dbReference type="EMBL" id="JBBUTF010000006">
    <property type="protein sequence ID" value="MEK8026019.1"/>
    <property type="molecule type" value="Genomic_DNA"/>
</dbReference>
<dbReference type="Pfam" id="PF03466">
    <property type="entry name" value="LysR_substrate"/>
    <property type="match status" value="1"/>
</dbReference>
<evidence type="ECO:0000256" key="4">
    <source>
        <dbReference type="ARBA" id="ARBA00023163"/>
    </source>
</evidence>
<sequence>MAFTRFTLRQIEAFVAVAEVHSFTSAAARLGLTAQAVSQLVGELENLLGFRLFDRTTRKVQLSSAGRDFRGPAESLLRHAQAAESAADDVRHRASGVVRIGAPMVLASVVLPQAVREFALQRPKVVIRIRDVAVDQLVDAVSSGDVDLSIGPDRATDADVSATSLFDSAWVLWCAKDHPLARRRTPVPWRDLRDVALVAAGRDHELGVAQMRLNMPEGQRVTPVDVVDNISTALGIAAQGRAATLAPAYVGELARLFDLRMQRVVEPETVRKVCLYRPLARAGSPAAEGFAEFLADWMPRWHQQRSTGGRSRRARRPADPAR</sequence>
<protein>
    <submittedName>
        <fullName evidence="7">LysR family transcriptional regulator</fullName>
    </submittedName>
</protein>
<evidence type="ECO:0000313" key="7">
    <source>
        <dbReference type="EMBL" id="MEK8026019.1"/>
    </source>
</evidence>
<feature type="region of interest" description="Disordered" evidence="5">
    <location>
        <begin position="303"/>
        <end position="322"/>
    </location>
</feature>